<evidence type="ECO:0000256" key="1">
    <source>
        <dbReference type="SAM" id="MobiDB-lite"/>
    </source>
</evidence>
<dbReference type="SUPFAM" id="SSF54236">
    <property type="entry name" value="Ubiquitin-like"/>
    <property type="match status" value="1"/>
</dbReference>
<dbReference type="InterPro" id="IPR036241">
    <property type="entry name" value="NSFL1C_SEP_dom_sf"/>
</dbReference>
<evidence type="ECO:0008006" key="6">
    <source>
        <dbReference type="Google" id="ProtNLM"/>
    </source>
</evidence>
<proteinExistence type="predicted"/>
<dbReference type="AlphaFoldDB" id="A0AA85F717"/>
<protein>
    <recommendedName>
        <fullName evidence="6">NSFL1 cofactor p47</fullName>
    </recommendedName>
</protein>
<dbReference type="InterPro" id="IPR001012">
    <property type="entry name" value="UBX_dom"/>
</dbReference>
<dbReference type="Pfam" id="PF08059">
    <property type="entry name" value="SEP"/>
    <property type="match status" value="1"/>
</dbReference>
<sequence>MDPSVIENFCSITGTSEIEARHFLEAFDWNCDEAVKAYFDSEDAIHSSDGSHFDQAIQPPSKSNNEPSLSTFNKPPYSKPKIATLSTLENDSDDESDKGQAFYVGGSETGGGGQQVLGPPRRGDNEKIHNPSQTPDVFIRNLFQAAKGKGAEVLDTHEYNEYKSKSKKQLPFSGTGYKLGDDLNAPPQVEATTASGSSTNNVSEKNVVVKMWRDGFSLDSGPLRSYTDPDASNFLNAIQNGQIPEELLKSAGGSMVNVMLEDHHHEEWKAPSAPKIKPFSGVGHMLGSPLPHIVSNAPTKVNVNEKHEPGVTVDDTKPVTQIQIRLPDGSRFVVRLNNFHTIGDIRRAIVSERPDLASRLFALMTSYPTRVLNEDAQTLEDGDLLNSSLIVRFI</sequence>
<evidence type="ECO:0000313" key="5">
    <source>
        <dbReference type="WBParaSite" id="SRDH1_36760.1"/>
    </source>
</evidence>
<dbReference type="CDD" id="cd14273">
    <property type="entry name" value="UBA_TAP-C_like"/>
    <property type="match status" value="1"/>
</dbReference>
<dbReference type="GO" id="GO:0005829">
    <property type="term" value="C:cytosol"/>
    <property type="evidence" value="ECO:0007669"/>
    <property type="project" value="TreeGrafter"/>
</dbReference>
<dbReference type="GO" id="GO:0007030">
    <property type="term" value="P:Golgi organization"/>
    <property type="evidence" value="ECO:0007669"/>
    <property type="project" value="TreeGrafter"/>
</dbReference>
<dbReference type="SMART" id="SM00166">
    <property type="entry name" value="UBX"/>
    <property type="match status" value="1"/>
</dbReference>
<dbReference type="InterPro" id="IPR029071">
    <property type="entry name" value="Ubiquitin-like_domsf"/>
</dbReference>
<dbReference type="Proteomes" id="UP000050792">
    <property type="component" value="Unassembled WGS sequence"/>
</dbReference>
<dbReference type="Gene3D" id="1.10.8.10">
    <property type="entry name" value="DNA helicase RuvA subunit, C-terminal domain"/>
    <property type="match status" value="1"/>
</dbReference>
<organism evidence="4 5">
    <name type="scientific">Schistosoma rodhaini</name>
    <dbReference type="NCBI Taxonomy" id="6188"/>
    <lineage>
        <taxon>Eukaryota</taxon>
        <taxon>Metazoa</taxon>
        <taxon>Spiralia</taxon>
        <taxon>Lophotrochozoa</taxon>
        <taxon>Platyhelminthes</taxon>
        <taxon>Trematoda</taxon>
        <taxon>Digenea</taxon>
        <taxon>Strigeidida</taxon>
        <taxon>Schistosomatoidea</taxon>
        <taxon>Schistosomatidae</taxon>
        <taxon>Schistosoma</taxon>
    </lineage>
</organism>
<feature type="domain" description="SEP" evidence="3">
    <location>
        <begin position="204"/>
        <end position="269"/>
    </location>
</feature>
<dbReference type="PANTHER" id="PTHR23333:SF20">
    <property type="entry name" value="NSFL1 COFACTOR P47"/>
    <property type="match status" value="1"/>
</dbReference>
<feature type="domain" description="UBX" evidence="2">
    <location>
        <begin position="315"/>
        <end position="392"/>
    </location>
</feature>
<dbReference type="GO" id="GO:0043130">
    <property type="term" value="F:ubiquitin binding"/>
    <property type="evidence" value="ECO:0007669"/>
    <property type="project" value="TreeGrafter"/>
</dbReference>
<reference evidence="5" key="2">
    <citation type="submission" date="2023-11" db="UniProtKB">
        <authorList>
            <consortium name="WormBaseParasite"/>
        </authorList>
    </citation>
    <scope>IDENTIFICATION</scope>
</reference>
<feature type="region of interest" description="Disordered" evidence="1">
    <location>
        <begin position="47"/>
        <end position="133"/>
    </location>
</feature>
<dbReference type="Gene3D" id="3.30.420.210">
    <property type="entry name" value="SEP domain"/>
    <property type="match status" value="1"/>
</dbReference>
<dbReference type="SUPFAM" id="SSF102848">
    <property type="entry name" value="NSFL1 (p97 ATPase) cofactor p47, SEP domain"/>
    <property type="match status" value="1"/>
</dbReference>
<dbReference type="GO" id="GO:0043161">
    <property type="term" value="P:proteasome-mediated ubiquitin-dependent protein catabolic process"/>
    <property type="evidence" value="ECO:0007669"/>
    <property type="project" value="TreeGrafter"/>
</dbReference>
<dbReference type="SMART" id="SM00553">
    <property type="entry name" value="SEP"/>
    <property type="match status" value="1"/>
</dbReference>
<dbReference type="GO" id="GO:0000045">
    <property type="term" value="P:autophagosome assembly"/>
    <property type="evidence" value="ECO:0007669"/>
    <property type="project" value="TreeGrafter"/>
</dbReference>
<dbReference type="GO" id="GO:0061025">
    <property type="term" value="P:membrane fusion"/>
    <property type="evidence" value="ECO:0007669"/>
    <property type="project" value="TreeGrafter"/>
</dbReference>
<dbReference type="PANTHER" id="PTHR23333">
    <property type="entry name" value="UBX DOMAIN CONTAINING PROTEIN"/>
    <property type="match status" value="1"/>
</dbReference>
<dbReference type="SUPFAM" id="SSF46934">
    <property type="entry name" value="UBA-like"/>
    <property type="match status" value="1"/>
</dbReference>
<dbReference type="Pfam" id="PF14555">
    <property type="entry name" value="UBA_4"/>
    <property type="match status" value="1"/>
</dbReference>
<dbReference type="CDD" id="cd01770">
    <property type="entry name" value="UBX_UBXN2"/>
    <property type="match status" value="1"/>
</dbReference>
<dbReference type="Gene3D" id="3.10.20.90">
    <property type="entry name" value="Phosphatidylinositol 3-kinase Catalytic Subunit, Chain A, domain 1"/>
    <property type="match status" value="1"/>
</dbReference>
<evidence type="ECO:0000259" key="3">
    <source>
        <dbReference type="PROSITE" id="PS51399"/>
    </source>
</evidence>
<dbReference type="InterPro" id="IPR012989">
    <property type="entry name" value="SEP_domain"/>
</dbReference>
<feature type="compositionally biased region" description="Polar residues" evidence="1">
    <location>
        <begin position="58"/>
        <end position="73"/>
    </location>
</feature>
<reference evidence="4" key="1">
    <citation type="submission" date="2022-06" db="EMBL/GenBank/DDBJ databases">
        <authorList>
            <person name="Berger JAMES D."/>
            <person name="Berger JAMES D."/>
        </authorList>
    </citation>
    <scope>NUCLEOTIDE SEQUENCE [LARGE SCALE GENOMIC DNA]</scope>
</reference>
<dbReference type="PROSITE" id="PS51399">
    <property type="entry name" value="SEP"/>
    <property type="match status" value="1"/>
</dbReference>
<dbReference type="GO" id="GO:0005634">
    <property type="term" value="C:nucleus"/>
    <property type="evidence" value="ECO:0007669"/>
    <property type="project" value="TreeGrafter"/>
</dbReference>
<name>A0AA85F717_9TREM</name>
<dbReference type="InterPro" id="IPR009060">
    <property type="entry name" value="UBA-like_sf"/>
</dbReference>
<dbReference type="Pfam" id="PF00789">
    <property type="entry name" value="UBX"/>
    <property type="match status" value="1"/>
</dbReference>
<dbReference type="GO" id="GO:0031468">
    <property type="term" value="P:nuclear membrane reassembly"/>
    <property type="evidence" value="ECO:0007669"/>
    <property type="project" value="TreeGrafter"/>
</dbReference>
<dbReference type="PROSITE" id="PS50033">
    <property type="entry name" value="UBX"/>
    <property type="match status" value="1"/>
</dbReference>
<accession>A0AA85F717</accession>
<dbReference type="FunFam" id="3.30.420.210:FF:000002">
    <property type="entry name" value="UBX domain-containing protein 1"/>
    <property type="match status" value="1"/>
</dbReference>
<keyword evidence="4" id="KW-1185">Reference proteome</keyword>
<dbReference type="WBParaSite" id="SRDH1_36760.1">
    <property type="protein sequence ID" value="SRDH1_36760.1"/>
    <property type="gene ID" value="SRDH1_36760"/>
</dbReference>
<evidence type="ECO:0000313" key="4">
    <source>
        <dbReference type="Proteomes" id="UP000050792"/>
    </source>
</evidence>
<evidence type="ECO:0000259" key="2">
    <source>
        <dbReference type="PROSITE" id="PS50033"/>
    </source>
</evidence>